<keyword evidence="3" id="KW-1185">Reference proteome</keyword>
<evidence type="ECO:0000313" key="2">
    <source>
        <dbReference type="EMBL" id="GGV85768.1"/>
    </source>
</evidence>
<name>A0ABQ2VZ49_9ACTN</name>
<dbReference type="Proteomes" id="UP000660675">
    <property type="component" value="Unassembled WGS sequence"/>
</dbReference>
<evidence type="ECO:0000256" key="1">
    <source>
        <dbReference type="SAM" id="MobiDB-lite"/>
    </source>
</evidence>
<organism evidence="2 3">
    <name type="scientific">Streptomyces gelaticus</name>
    <dbReference type="NCBI Taxonomy" id="285446"/>
    <lineage>
        <taxon>Bacteria</taxon>
        <taxon>Bacillati</taxon>
        <taxon>Actinomycetota</taxon>
        <taxon>Actinomycetes</taxon>
        <taxon>Kitasatosporales</taxon>
        <taxon>Streptomycetaceae</taxon>
        <taxon>Streptomyces</taxon>
    </lineage>
</organism>
<dbReference type="EMBL" id="BMTF01000009">
    <property type="protein sequence ID" value="GGV85768.1"/>
    <property type="molecule type" value="Genomic_DNA"/>
</dbReference>
<proteinExistence type="predicted"/>
<protein>
    <submittedName>
        <fullName evidence="2">Uncharacterized protein</fullName>
    </submittedName>
</protein>
<accession>A0ABQ2VZ49</accession>
<comment type="caution">
    <text evidence="2">The sequence shown here is derived from an EMBL/GenBank/DDBJ whole genome shotgun (WGS) entry which is preliminary data.</text>
</comment>
<gene>
    <name evidence="2" type="ORF">GCM10015535_32940</name>
</gene>
<feature type="region of interest" description="Disordered" evidence="1">
    <location>
        <begin position="1"/>
        <end position="24"/>
    </location>
</feature>
<sequence length="71" mass="7856">MAAERRPTDWSRMPSTPTFSSPDAWTELAAGEGNQAVTTTIIDRRTREAVTRTLGLELSRELGRLPLREAG</sequence>
<reference evidence="3" key="1">
    <citation type="journal article" date="2019" name="Int. J. Syst. Evol. Microbiol.">
        <title>The Global Catalogue of Microorganisms (GCM) 10K type strain sequencing project: providing services to taxonomists for standard genome sequencing and annotation.</title>
        <authorList>
            <consortium name="The Broad Institute Genomics Platform"/>
            <consortium name="The Broad Institute Genome Sequencing Center for Infectious Disease"/>
            <person name="Wu L."/>
            <person name="Ma J."/>
        </authorList>
    </citation>
    <scope>NUCLEOTIDE SEQUENCE [LARGE SCALE GENOMIC DNA]</scope>
    <source>
        <strain evidence="3">JCM 4376</strain>
    </source>
</reference>
<feature type="compositionally biased region" description="Polar residues" evidence="1">
    <location>
        <begin position="13"/>
        <end position="23"/>
    </location>
</feature>
<evidence type="ECO:0000313" key="3">
    <source>
        <dbReference type="Proteomes" id="UP000660675"/>
    </source>
</evidence>